<feature type="region of interest" description="Disordered" evidence="1">
    <location>
        <begin position="843"/>
        <end position="862"/>
    </location>
</feature>
<sequence length="862" mass="94255">MLYSTQRRPSAIDSLLTAVEGQDEQSHETNLKQGDNDVSGKFRSSRHPQSYYYTAVTMLLVLIPSLGLIIWISRAGPVIGHNYGLDSEPLGGRLTLIQAKAINFVCSALIAPLTLVAVNWYWFSVTRVTVLKDGSSTAMPLAALVEASHADTCSYSPVKLTNLVRSGRPKMILLGPLVFLSAVAQTCFSNVIAYEAYSTSDVQSSPVSLRALLAGLPPLRIPYGNYSKHFYNFTSTQRISFTGQATSMLSYIAFTGSGGKLSDDDTYFGLNVTRTSLDQLPSTITGLDDVPAFRVSIHCNAAAADSNVIVKPVRPMLVVAAHVNTNERFKSLFPGHLDEVTKVELESWLAFNEGYNETYFFHMTRGNMSDKTDASPYGIIKYTAHNMSGYHYVGAKWRMTSWGFQCELRREPGVSKLSRNRDLSWRHENTFWTGKQEAMKWLLADWQVALNYRTPTRLGGQPRLGPALAETAILEDAGGVLGAGNCSLRMCLDYHRSIMNLLYAAGEIERLAYETLNANASTLDDEDESDSYAVKATATHEAYRMTYISLLWLSGLLGVFLAALIPFGLLVHGRRTNSVGNWREANTVQLMADTVTGLRDEHIVEQMRTAGPSGSSKLARVTMVKYEILSGEDVSLKLVDGAIKEHQRLDSGGDTEIDSGHNKAGPLVIFPSELPSTPTTAKPTSGLLTRIAQEKVYSFYGPFDATALSTSAAASIASNSDGDAAHLTAVLRHFLDQAHQDCITEAALPNKPHITQACWLVVRMSKPSKEYEVPRWHRDGRMFTCSCSASAKEEGEEYSGEAGQWLLHSKYAVTLLGPATRVLVPGQQAVDVALADAKSCTGLDEPRGAGRARRSPQGVRGV</sequence>
<accession>A0ABR1RNI9</accession>
<comment type="caution">
    <text evidence="3">The sequence shown here is derived from an EMBL/GenBank/DDBJ whole genome shotgun (WGS) entry which is preliminary data.</text>
</comment>
<keyword evidence="2" id="KW-0812">Transmembrane</keyword>
<evidence type="ECO:0000313" key="4">
    <source>
        <dbReference type="Proteomes" id="UP001444661"/>
    </source>
</evidence>
<keyword evidence="2" id="KW-0472">Membrane</keyword>
<proteinExistence type="predicted"/>
<feature type="transmembrane region" description="Helical" evidence="2">
    <location>
        <begin position="101"/>
        <end position="122"/>
    </location>
</feature>
<keyword evidence="4" id="KW-1185">Reference proteome</keyword>
<organism evidence="3 4">
    <name type="scientific">Apiospora rasikravindrae</name>
    <dbReference type="NCBI Taxonomy" id="990691"/>
    <lineage>
        <taxon>Eukaryota</taxon>
        <taxon>Fungi</taxon>
        <taxon>Dikarya</taxon>
        <taxon>Ascomycota</taxon>
        <taxon>Pezizomycotina</taxon>
        <taxon>Sordariomycetes</taxon>
        <taxon>Xylariomycetidae</taxon>
        <taxon>Amphisphaeriales</taxon>
        <taxon>Apiosporaceae</taxon>
        <taxon>Apiospora</taxon>
    </lineage>
</organism>
<dbReference type="Proteomes" id="UP001444661">
    <property type="component" value="Unassembled WGS sequence"/>
</dbReference>
<protein>
    <submittedName>
        <fullName evidence="3">Uncharacterized protein</fullName>
    </submittedName>
</protein>
<dbReference type="EMBL" id="JAQQWK010000014">
    <property type="protein sequence ID" value="KAK8016402.1"/>
    <property type="molecule type" value="Genomic_DNA"/>
</dbReference>
<feature type="region of interest" description="Disordered" evidence="1">
    <location>
        <begin position="22"/>
        <end position="42"/>
    </location>
</feature>
<keyword evidence="2" id="KW-1133">Transmembrane helix</keyword>
<feature type="compositionally biased region" description="Basic and acidic residues" evidence="1">
    <location>
        <begin position="24"/>
        <end position="40"/>
    </location>
</feature>
<feature type="transmembrane region" description="Helical" evidence="2">
    <location>
        <begin position="550"/>
        <end position="571"/>
    </location>
</feature>
<evidence type="ECO:0000256" key="1">
    <source>
        <dbReference type="SAM" id="MobiDB-lite"/>
    </source>
</evidence>
<gene>
    <name evidence="3" type="ORF">PG993_014591</name>
</gene>
<name>A0ABR1RNI9_9PEZI</name>
<evidence type="ECO:0000256" key="2">
    <source>
        <dbReference type="SAM" id="Phobius"/>
    </source>
</evidence>
<feature type="transmembrane region" description="Helical" evidence="2">
    <location>
        <begin position="51"/>
        <end position="72"/>
    </location>
</feature>
<reference evidence="3 4" key="1">
    <citation type="submission" date="2023-01" db="EMBL/GenBank/DDBJ databases">
        <title>Analysis of 21 Apiospora genomes using comparative genomics revels a genus with tremendous synthesis potential of carbohydrate active enzymes and secondary metabolites.</title>
        <authorList>
            <person name="Sorensen T."/>
        </authorList>
    </citation>
    <scope>NUCLEOTIDE SEQUENCE [LARGE SCALE GENOMIC DNA]</scope>
    <source>
        <strain evidence="3 4">CBS 33761</strain>
    </source>
</reference>
<evidence type="ECO:0000313" key="3">
    <source>
        <dbReference type="EMBL" id="KAK8016402.1"/>
    </source>
</evidence>